<feature type="transmembrane region" description="Helical" evidence="1">
    <location>
        <begin position="6"/>
        <end position="24"/>
    </location>
</feature>
<feature type="transmembrane region" description="Helical" evidence="1">
    <location>
        <begin position="195"/>
        <end position="222"/>
    </location>
</feature>
<feature type="transmembrane region" description="Helical" evidence="1">
    <location>
        <begin position="94"/>
        <end position="115"/>
    </location>
</feature>
<dbReference type="EMBL" id="AB812030">
    <property type="protein sequence ID" value="BAQ01207.1"/>
    <property type="molecule type" value="Genomic_DNA"/>
</dbReference>
<name>A0A0A8J596_ECOLX</name>
<dbReference type="AlphaFoldDB" id="A0A0A8J596"/>
<feature type="transmembrane region" description="Helical" evidence="1">
    <location>
        <begin position="336"/>
        <end position="354"/>
    </location>
</feature>
<feature type="transmembrane region" description="Helical" evidence="1">
    <location>
        <begin position="53"/>
        <end position="73"/>
    </location>
</feature>
<sequence>MNCIMFFYGVFFALPLSILNVLPYGMKIDDVILFIALIVFPILSFKKGYHVTIPLSCLLFIIITVLFASLSFLKGINSTNVFLGDSAGTVIGRIIQSLLILILITFLKNTPHYLLSFFKGYVIAATLSLIIFFGYYVTHINISSFTMRGVYFAKDIFQYNDDLPFTVHVNTLGSFFLIAFFLLKYNFPKYQLLSYLFLLPSLLLISKGDMLAILTYFAYVFYKRNNLNAFLSLIGLLILVLLMPYLYNVYLSLSDYRVYASGRDELYGASLSSIIDNPFGYGLGMQNNILYSITGIDFPAHNILLSIGIELGLLYLFLLVAYIIGWLLLGKVDYKIIFISFLVIGMFGNAMYFYKFHSLAIALCFLSVWHINFNHKTKQVDLINNENTLHS</sequence>
<evidence type="ECO:0000313" key="2">
    <source>
        <dbReference type="EMBL" id="BAQ01207.1"/>
    </source>
</evidence>
<organism evidence="2">
    <name type="scientific">Escherichia coli</name>
    <dbReference type="NCBI Taxonomy" id="562"/>
    <lineage>
        <taxon>Bacteria</taxon>
        <taxon>Pseudomonadati</taxon>
        <taxon>Pseudomonadota</taxon>
        <taxon>Gammaproteobacteria</taxon>
        <taxon>Enterobacterales</taxon>
        <taxon>Enterobacteriaceae</taxon>
        <taxon>Escherichia</taxon>
    </lineage>
</organism>
<gene>
    <name evidence="2" type="primary">wzy</name>
</gene>
<feature type="transmembrane region" description="Helical" evidence="1">
    <location>
        <begin position="303"/>
        <end position="329"/>
    </location>
</feature>
<dbReference type="PATRIC" id="fig|562.7409.peg.3976"/>
<evidence type="ECO:0000256" key="1">
    <source>
        <dbReference type="SAM" id="Phobius"/>
    </source>
</evidence>
<reference evidence="2" key="1">
    <citation type="journal article" date="2014" name="DNA Res.">
        <title>A complete view of the genetic diversity of the Escherichia coli O-antigen biosynthesis gene cluster.</title>
        <authorList>
            <person name="Iguchi A."/>
            <person name="Iyoda S."/>
            <person name="Kikuchi T."/>
            <person name="Ogura Y."/>
            <person name="Katsura K."/>
            <person name="Ohnishi M."/>
            <person name="Hayashi T."/>
            <person name="Thomson N.R."/>
        </authorList>
    </citation>
    <scope>NUCLEOTIDE SEQUENCE</scope>
    <source>
        <strain evidence="2">E3a</strain>
    </source>
</reference>
<feature type="transmembrane region" description="Helical" evidence="1">
    <location>
        <begin position="121"/>
        <end position="142"/>
    </location>
</feature>
<protein>
    <submittedName>
        <fullName evidence="2">O-antigen polymerase</fullName>
    </submittedName>
</protein>
<keyword evidence="1" id="KW-1133">Transmembrane helix</keyword>
<proteinExistence type="predicted"/>
<feature type="transmembrane region" description="Helical" evidence="1">
    <location>
        <begin position="163"/>
        <end position="183"/>
    </location>
</feature>
<feature type="transmembrane region" description="Helical" evidence="1">
    <location>
        <begin position="31"/>
        <end position="47"/>
    </location>
</feature>
<keyword evidence="1" id="KW-0812">Transmembrane</keyword>
<feature type="transmembrane region" description="Helical" evidence="1">
    <location>
        <begin position="229"/>
        <end position="247"/>
    </location>
</feature>
<dbReference type="RefSeq" id="WP_050867211.1">
    <property type="nucleotide sequence ID" value="NZ_AP027258.1"/>
</dbReference>
<accession>A0A0A8J596</accession>
<keyword evidence="1" id="KW-0472">Membrane</keyword>